<feature type="transmembrane region" description="Helical" evidence="5">
    <location>
        <begin position="204"/>
        <end position="222"/>
    </location>
</feature>
<feature type="transmembrane region" description="Helical" evidence="5">
    <location>
        <begin position="173"/>
        <end position="198"/>
    </location>
</feature>
<feature type="transmembrane region" description="Helical" evidence="5">
    <location>
        <begin position="83"/>
        <end position="100"/>
    </location>
</feature>
<protein>
    <recommendedName>
        <fullName evidence="6">TLC domain-containing protein</fullName>
    </recommendedName>
</protein>
<gene>
    <name evidence="7" type="ORF">RHSIM_Rhsim10G0010000</name>
</gene>
<evidence type="ECO:0000259" key="6">
    <source>
        <dbReference type="SMART" id="SM00724"/>
    </source>
</evidence>
<feature type="transmembrane region" description="Helical" evidence="5">
    <location>
        <begin position="131"/>
        <end position="152"/>
    </location>
</feature>
<dbReference type="PANTHER" id="PTHR31766">
    <property type="entry name" value="GLABROUS1 ENHANCER-BINDING PROTEIN-LIKE 2"/>
    <property type="match status" value="1"/>
</dbReference>
<accession>A0A834LDE5</accession>
<dbReference type="GO" id="GO:0016020">
    <property type="term" value="C:membrane"/>
    <property type="evidence" value="ECO:0007669"/>
    <property type="project" value="UniProtKB-SubCell"/>
</dbReference>
<evidence type="ECO:0000256" key="5">
    <source>
        <dbReference type="SAM" id="Phobius"/>
    </source>
</evidence>
<evidence type="ECO:0000256" key="2">
    <source>
        <dbReference type="ARBA" id="ARBA00022692"/>
    </source>
</evidence>
<keyword evidence="8" id="KW-1185">Reference proteome</keyword>
<name>A0A834LDE5_RHOSS</name>
<dbReference type="AlphaFoldDB" id="A0A834LDE5"/>
<feature type="transmembrane region" description="Helical" evidence="5">
    <location>
        <begin position="43"/>
        <end position="63"/>
    </location>
</feature>
<comment type="subcellular location">
    <subcellularLocation>
        <location evidence="1">Membrane</location>
        <topology evidence="1">Multi-pass membrane protein</topology>
    </subcellularLocation>
</comment>
<keyword evidence="3 5" id="KW-1133">Transmembrane helix</keyword>
<dbReference type="Proteomes" id="UP000626092">
    <property type="component" value="Unassembled WGS sequence"/>
</dbReference>
<feature type="domain" description="TLC" evidence="6">
    <location>
        <begin position="37"/>
        <end position="241"/>
    </location>
</feature>
<feature type="transmembrane region" description="Helical" evidence="5">
    <location>
        <begin position="234"/>
        <end position="257"/>
    </location>
</feature>
<dbReference type="EMBL" id="WJXA01000010">
    <property type="protein sequence ID" value="KAF7129903.1"/>
    <property type="molecule type" value="Genomic_DNA"/>
</dbReference>
<evidence type="ECO:0000313" key="8">
    <source>
        <dbReference type="Proteomes" id="UP000626092"/>
    </source>
</evidence>
<evidence type="ECO:0000256" key="4">
    <source>
        <dbReference type="ARBA" id="ARBA00023136"/>
    </source>
</evidence>
<keyword evidence="4 5" id="KW-0472">Membrane</keyword>
<comment type="caution">
    <text evidence="7">The sequence shown here is derived from an EMBL/GenBank/DDBJ whole genome shotgun (WGS) entry which is preliminary data.</text>
</comment>
<dbReference type="Pfam" id="PF03798">
    <property type="entry name" value="TRAM_LAG1_CLN8"/>
    <property type="match status" value="1"/>
</dbReference>
<dbReference type="SMART" id="SM00724">
    <property type="entry name" value="TLC"/>
    <property type="match status" value="1"/>
</dbReference>
<dbReference type="PANTHER" id="PTHR31766:SF2">
    <property type="entry name" value="GLABROUS1 ENHANCER-BINDING PROTEIN-LIKE 2"/>
    <property type="match status" value="1"/>
</dbReference>
<organism evidence="7 8">
    <name type="scientific">Rhododendron simsii</name>
    <name type="common">Sims's rhododendron</name>
    <dbReference type="NCBI Taxonomy" id="118357"/>
    <lineage>
        <taxon>Eukaryota</taxon>
        <taxon>Viridiplantae</taxon>
        <taxon>Streptophyta</taxon>
        <taxon>Embryophyta</taxon>
        <taxon>Tracheophyta</taxon>
        <taxon>Spermatophyta</taxon>
        <taxon>Magnoliopsida</taxon>
        <taxon>eudicotyledons</taxon>
        <taxon>Gunneridae</taxon>
        <taxon>Pentapetalae</taxon>
        <taxon>asterids</taxon>
        <taxon>Ericales</taxon>
        <taxon>Ericaceae</taxon>
        <taxon>Ericoideae</taxon>
        <taxon>Rhodoreae</taxon>
        <taxon>Rhododendron</taxon>
    </lineage>
</organism>
<dbReference type="OrthoDB" id="204175at2759"/>
<evidence type="ECO:0000313" key="7">
    <source>
        <dbReference type="EMBL" id="KAF7129903.1"/>
    </source>
</evidence>
<dbReference type="InterPro" id="IPR006634">
    <property type="entry name" value="TLC-dom"/>
</dbReference>
<evidence type="ECO:0000256" key="1">
    <source>
        <dbReference type="ARBA" id="ARBA00004141"/>
    </source>
</evidence>
<dbReference type="InterPro" id="IPR040327">
    <property type="entry name" value="At5g14285-like"/>
</dbReference>
<keyword evidence="2 5" id="KW-0812">Transmembrane</keyword>
<proteinExistence type="predicted"/>
<sequence>METLTLAPFPNLPIFFTQFLIIYLIAHFIVFKKWPPKFRPEAASCLISLAHGTPAAFLAYRAILSHPNSSFSSINTDSQNTVLDYSIAYFLMDLVHYLVFYPSDMLFIGHHLATLFVFVTCRYVVHHGAFAILVLLVLAEVTSLCQNTWTLARARRDDSEFAARVCEFLSPPFYTFYSVVRGLAGPVFMHKMIVFYFSGAADDVIPRWIWVSWVVVVVMAISQKCIELLSLPFYAFYSALRGLAGPVFMYKMILFYLCGAADDPIM</sequence>
<evidence type="ECO:0000256" key="3">
    <source>
        <dbReference type="ARBA" id="ARBA00022989"/>
    </source>
</evidence>
<reference evidence="7" key="1">
    <citation type="submission" date="2019-11" db="EMBL/GenBank/DDBJ databases">
        <authorList>
            <person name="Liu Y."/>
            <person name="Hou J."/>
            <person name="Li T.-Q."/>
            <person name="Guan C.-H."/>
            <person name="Wu X."/>
            <person name="Wu H.-Z."/>
            <person name="Ling F."/>
            <person name="Zhang R."/>
            <person name="Shi X.-G."/>
            <person name="Ren J.-P."/>
            <person name="Chen E.-F."/>
            <person name="Sun J.-M."/>
        </authorList>
    </citation>
    <scope>NUCLEOTIDE SEQUENCE</scope>
    <source>
        <strain evidence="7">Adult_tree_wgs_1</strain>
        <tissue evidence="7">Leaves</tissue>
    </source>
</reference>
<feature type="transmembrane region" description="Helical" evidence="5">
    <location>
        <begin position="12"/>
        <end position="31"/>
    </location>
</feature>